<dbReference type="Gene3D" id="3.40.50.2300">
    <property type="match status" value="1"/>
</dbReference>
<keyword evidence="1" id="KW-0436">Ligase</keyword>
<evidence type="ECO:0000313" key="7">
    <source>
        <dbReference type="EMBL" id="BBO76190.1"/>
    </source>
</evidence>
<keyword evidence="2" id="KW-0547">Nucleotide-binding</keyword>
<dbReference type="Pfam" id="PF19045">
    <property type="entry name" value="Ligase_CoA_2"/>
    <property type="match status" value="1"/>
</dbReference>
<dbReference type="Gene3D" id="3.30.1490.20">
    <property type="entry name" value="ATP-grasp fold, A domain"/>
    <property type="match status" value="1"/>
</dbReference>
<dbReference type="KEGG" id="dwd:DSCW_36070"/>
<evidence type="ECO:0000259" key="6">
    <source>
        <dbReference type="PROSITE" id="PS50110"/>
    </source>
</evidence>
<dbReference type="InterPro" id="IPR001789">
    <property type="entry name" value="Sig_transdc_resp-reg_receiver"/>
</dbReference>
<accession>A0A5K7Z626</accession>
<organism evidence="7 8">
    <name type="scientific">Desulfosarcina widdelii</name>
    <dbReference type="NCBI Taxonomy" id="947919"/>
    <lineage>
        <taxon>Bacteria</taxon>
        <taxon>Pseudomonadati</taxon>
        <taxon>Thermodesulfobacteriota</taxon>
        <taxon>Desulfobacteria</taxon>
        <taxon>Desulfobacterales</taxon>
        <taxon>Desulfosarcinaceae</taxon>
        <taxon>Desulfosarcina</taxon>
    </lineage>
</organism>
<dbReference type="Pfam" id="PF00072">
    <property type="entry name" value="Response_reg"/>
    <property type="match status" value="1"/>
</dbReference>
<evidence type="ECO:0000256" key="5">
    <source>
        <dbReference type="PROSITE-ProRule" id="PRU00169"/>
    </source>
</evidence>
<feature type="modified residue" description="4-aspartylphosphate" evidence="5">
    <location>
        <position position="53"/>
    </location>
</feature>
<dbReference type="Proteomes" id="UP000427769">
    <property type="component" value="Chromosome"/>
</dbReference>
<dbReference type="SUPFAM" id="SSF52172">
    <property type="entry name" value="CheY-like"/>
    <property type="match status" value="1"/>
</dbReference>
<dbReference type="InterPro" id="IPR011006">
    <property type="entry name" value="CheY-like_superfamily"/>
</dbReference>
<dbReference type="InterPro" id="IPR013815">
    <property type="entry name" value="ATP_grasp_subdomain_1"/>
</dbReference>
<evidence type="ECO:0000313" key="8">
    <source>
        <dbReference type="Proteomes" id="UP000427769"/>
    </source>
</evidence>
<dbReference type="PANTHER" id="PTHR43334:SF1">
    <property type="entry name" value="3-HYDROXYPROPIONATE--COA LIGASE [ADP-FORMING]"/>
    <property type="match status" value="1"/>
</dbReference>
<dbReference type="Pfam" id="PF13380">
    <property type="entry name" value="CoA_binding_2"/>
    <property type="match status" value="1"/>
</dbReference>
<keyword evidence="8" id="KW-1185">Reference proteome</keyword>
<protein>
    <submittedName>
        <fullName evidence="7">Acyl-CoA synthetase</fullName>
    </submittedName>
</protein>
<keyword evidence="5" id="KW-0597">Phosphoprotein</keyword>
<dbReference type="InterPro" id="IPR051538">
    <property type="entry name" value="Acyl-CoA_Synth/Transferase"/>
</dbReference>
<reference evidence="7 8" key="1">
    <citation type="submission" date="2019-11" db="EMBL/GenBank/DDBJ databases">
        <title>Comparative genomics of hydrocarbon-degrading Desulfosarcina strains.</title>
        <authorList>
            <person name="Watanabe M."/>
            <person name="Kojima H."/>
            <person name="Fukui M."/>
        </authorList>
    </citation>
    <scope>NUCLEOTIDE SEQUENCE [LARGE SCALE GENOMIC DNA]</scope>
    <source>
        <strain evidence="7 8">PP31</strain>
    </source>
</reference>
<dbReference type="InterPro" id="IPR016102">
    <property type="entry name" value="Succinyl-CoA_synth-like"/>
</dbReference>
<dbReference type="InterPro" id="IPR003781">
    <property type="entry name" value="CoA-bd"/>
</dbReference>
<dbReference type="InterPro" id="IPR032875">
    <property type="entry name" value="Succ_CoA_lig_flav_dom"/>
</dbReference>
<dbReference type="Pfam" id="PF13549">
    <property type="entry name" value="ATP-grasp_5"/>
    <property type="match status" value="1"/>
</dbReference>
<dbReference type="SUPFAM" id="SSF51735">
    <property type="entry name" value="NAD(P)-binding Rossmann-fold domains"/>
    <property type="match status" value="1"/>
</dbReference>
<dbReference type="SUPFAM" id="SSF52210">
    <property type="entry name" value="Succinyl-CoA synthetase domains"/>
    <property type="match status" value="2"/>
</dbReference>
<evidence type="ECO:0000256" key="2">
    <source>
        <dbReference type="ARBA" id="ARBA00022741"/>
    </source>
</evidence>
<gene>
    <name evidence="7" type="ORF">DSCW_36070</name>
</gene>
<dbReference type="Gene3D" id="3.40.50.720">
    <property type="entry name" value="NAD(P)-binding Rossmann-like Domain"/>
    <property type="match status" value="1"/>
</dbReference>
<dbReference type="EMBL" id="AP021875">
    <property type="protein sequence ID" value="BBO76190.1"/>
    <property type="molecule type" value="Genomic_DNA"/>
</dbReference>
<dbReference type="FunFam" id="3.30.1490.20:FF:000020">
    <property type="entry name" value="Protein lysine acetyltransferase"/>
    <property type="match status" value="1"/>
</dbReference>
<evidence type="ECO:0000256" key="3">
    <source>
        <dbReference type="ARBA" id="ARBA00022840"/>
    </source>
</evidence>
<comment type="similarity">
    <text evidence="4">In the N-terminal section; belongs to the acetate CoA ligase alpha subunit family.</text>
</comment>
<dbReference type="PROSITE" id="PS50110">
    <property type="entry name" value="RESPONSE_REGULATORY"/>
    <property type="match status" value="1"/>
</dbReference>
<dbReference type="InterPro" id="IPR043938">
    <property type="entry name" value="Ligase_CoA_dom"/>
</dbReference>
<dbReference type="SUPFAM" id="SSF56059">
    <property type="entry name" value="Glutathione synthetase ATP-binding domain-like"/>
    <property type="match status" value="1"/>
</dbReference>
<dbReference type="SMART" id="SM00448">
    <property type="entry name" value="REC"/>
    <property type="match status" value="1"/>
</dbReference>
<evidence type="ECO:0000256" key="4">
    <source>
        <dbReference type="ARBA" id="ARBA00060888"/>
    </source>
</evidence>
<dbReference type="Gene3D" id="3.40.50.261">
    <property type="entry name" value="Succinyl-CoA synthetase domains"/>
    <property type="match status" value="2"/>
</dbReference>
<dbReference type="SMART" id="SM00881">
    <property type="entry name" value="CoA_binding"/>
    <property type="match status" value="1"/>
</dbReference>
<dbReference type="AlphaFoldDB" id="A0A5K7Z626"/>
<dbReference type="GO" id="GO:0043758">
    <property type="term" value="F:acetate-CoA ligase (ADP-forming) activity"/>
    <property type="evidence" value="ECO:0007669"/>
    <property type="project" value="InterPro"/>
</dbReference>
<dbReference type="Pfam" id="PF13607">
    <property type="entry name" value="Succ_CoA_lig"/>
    <property type="match status" value="1"/>
</dbReference>
<dbReference type="Gene3D" id="3.30.470.20">
    <property type="entry name" value="ATP-grasp fold, B domain"/>
    <property type="match status" value="1"/>
</dbReference>
<dbReference type="OrthoDB" id="9791027at2"/>
<dbReference type="GO" id="GO:0005524">
    <property type="term" value="F:ATP binding"/>
    <property type="evidence" value="ECO:0007669"/>
    <property type="project" value="UniProtKB-KW"/>
</dbReference>
<dbReference type="PANTHER" id="PTHR43334">
    <property type="entry name" value="ACETATE--COA LIGASE [ADP-FORMING]"/>
    <property type="match status" value="1"/>
</dbReference>
<name>A0A5K7Z626_9BACT</name>
<feature type="domain" description="Response regulatory" evidence="6">
    <location>
        <begin position="4"/>
        <end position="118"/>
    </location>
</feature>
<keyword evidence="3" id="KW-0067">ATP-binding</keyword>
<evidence type="ECO:0000256" key="1">
    <source>
        <dbReference type="ARBA" id="ARBA00022598"/>
    </source>
</evidence>
<sequence>MKINVLLVSSDNTQSKRVQDWINTVGHQCTECDTGAKALEHLKSEPADLILLDQRLPDTNGSDLIPELREVIPKARIISMVNNDTSNLEVEIRSQGVIYYMVKPVNLGQLGRILTHISNSGKQEISMGDIKSIIEPKSIAVVGATNRTGSVGLAVFKNLLRAGYQGVLYPVNPTANSIQGVKAFGNLTDIPDDLDMAVIVVPPKAVPTVIEQAAQKQVKGCILITAGFKEIGGHGVQMEREIAALVKDRGIRLVGPNCLGIINTAESVRMNASFARIMPKPGNIAFISQSGALCTSVLDYAAGRDVGFSKFISFGNKADVNEIDFLSYLKNDPLTDVILMYLEDISDARAFIQIARTITMQCGKPILAVKSGRSVEGAKAATSHTGALAGSDAAYDAIFKQSGIERVEGINELFHYAQAFSKQPIPKGKRIAIITNAGGPGIIATDAAIRHGLQLAELSSETQDKLKYHLPETANIHNPVDVIGDATHERYEAAIRDTLLDEGVDGAIVILTPQAMTDIKETAMIVPRVARDVNKPILASFMGLVDVSEGAHFLEAHGIPNYPFPEAAARTMAAMARFGENLKLIGSAKREFRRLPADTQRAARIIAHKLGNTDKAYMPEHEMSEILQCYDFPLLKSHVVGNRSELEAVVAQTGFPLAMKIVSPDIVHKSDAGGVTLGINAIDQAQEAFDTIVANAKKYNPAADIQGVLVEEMAKDGVEVILGATRDPAFGPLCMFGLGGIFVEVLGDVNFRLAPMSEMSADNMIRSIKSHKVLNGWRGKPPADIAALKDCILRMSQMVTDHPEIQELDINPLIVYPEGQGCVVADGRLVLKSTIETKATAERHDGKRSAA</sequence>
<dbReference type="GO" id="GO:0000160">
    <property type="term" value="P:phosphorelay signal transduction system"/>
    <property type="evidence" value="ECO:0007669"/>
    <property type="project" value="InterPro"/>
</dbReference>
<proteinExistence type="inferred from homology"/>
<dbReference type="InterPro" id="IPR036291">
    <property type="entry name" value="NAD(P)-bd_dom_sf"/>
</dbReference>